<dbReference type="SUPFAM" id="SSF46689">
    <property type="entry name" value="Homeodomain-like"/>
    <property type="match status" value="1"/>
</dbReference>
<sequence>MSEAAELLTLDEVAYLGQDALRLLEHLFEPLDDVVYFVKDGAGRYRSANRSLWRRCGLGGREELLGRTARDLFPATMGEAFLDQDRQVMASGQALHRQLELHVYPDLRAGWCLTHKLPIRDTAGRVAGVAGLSRDLGLPDHSHPQYQCIAHIAACIRTRFAEPLQLGELGREAGLSPDRVERMFHRVFQLTPREMLVQVRVNAARARLAAPEAVSMAELALDCGYADQSAFTRQFKAAVGLTPSHYRQLHALGERPPPPSKRER</sequence>
<proteinExistence type="predicted"/>
<dbReference type="EMBL" id="JAVDXU010000001">
    <property type="protein sequence ID" value="MDR7269773.1"/>
    <property type="molecule type" value="Genomic_DNA"/>
</dbReference>
<dbReference type="InterPro" id="IPR013656">
    <property type="entry name" value="PAS_4"/>
</dbReference>
<dbReference type="InterPro" id="IPR035965">
    <property type="entry name" value="PAS-like_dom_sf"/>
</dbReference>
<dbReference type="InterPro" id="IPR009057">
    <property type="entry name" value="Homeodomain-like_sf"/>
</dbReference>
<dbReference type="PANTHER" id="PTHR46796">
    <property type="entry name" value="HTH-TYPE TRANSCRIPTIONAL ACTIVATOR RHAS-RELATED"/>
    <property type="match status" value="1"/>
</dbReference>
<dbReference type="PANTHER" id="PTHR46796:SF13">
    <property type="entry name" value="HTH-TYPE TRANSCRIPTIONAL ACTIVATOR RHAS"/>
    <property type="match status" value="1"/>
</dbReference>
<evidence type="ECO:0000256" key="1">
    <source>
        <dbReference type="ARBA" id="ARBA00023015"/>
    </source>
</evidence>
<feature type="domain" description="HTH araC/xylS-type" evidence="4">
    <location>
        <begin position="150"/>
        <end position="249"/>
    </location>
</feature>
<dbReference type="PROSITE" id="PS00041">
    <property type="entry name" value="HTH_ARAC_FAMILY_1"/>
    <property type="match status" value="1"/>
</dbReference>
<accession>A0ABU1YM10</accession>
<dbReference type="Pfam" id="PF12833">
    <property type="entry name" value="HTH_18"/>
    <property type="match status" value="1"/>
</dbReference>
<name>A0ABU1YM10_ROSSA</name>
<evidence type="ECO:0000313" key="6">
    <source>
        <dbReference type="Proteomes" id="UP001180453"/>
    </source>
</evidence>
<dbReference type="InterPro" id="IPR050204">
    <property type="entry name" value="AraC_XylS_family_regulators"/>
</dbReference>
<evidence type="ECO:0000313" key="5">
    <source>
        <dbReference type="EMBL" id="MDR7269773.1"/>
    </source>
</evidence>
<dbReference type="RefSeq" id="WP_310264866.1">
    <property type="nucleotide sequence ID" value="NZ_JAVDXU010000001.1"/>
</dbReference>
<keyword evidence="3" id="KW-0804">Transcription</keyword>
<dbReference type="PROSITE" id="PS01124">
    <property type="entry name" value="HTH_ARAC_FAMILY_2"/>
    <property type="match status" value="1"/>
</dbReference>
<evidence type="ECO:0000256" key="3">
    <source>
        <dbReference type="ARBA" id="ARBA00023163"/>
    </source>
</evidence>
<comment type="caution">
    <text evidence="5">The sequence shown here is derived from an EMBL/GenBank/DDBJ whole genome shotgun (WGS) entry which is preliminary data.</text>
</comment>
<dbReference type="PRINTS" id="PR00032">
    <property type="entry name" value="HTHARAC"/>
</dbReference>
<dbReference type="Pfam" id="PF08448">
    <property type="entry name" value="PAS_4"/>
    <property type="match status" value="1"/>
</dbReference>
<keyword evidence="1" id="KW-0805">Transcription regulation</keyword>
<evidence type="ECO:0000259" key="4">
    <source>
        <dbReference type="PROSITE" id="PS01124"/>
    </source>
</evidence>
<dbReference type="InterPro" id="IPR018060">
    <property type="entry name" value="HTH_AraC"/>
</dbReference>
<dbReference type="InterPro" id="IPR018062">
    <property type="entry name" value="HTH_AraC-typ_CS"/>
</dbReference>
<dbReference type="SUPFAM" id="SSF55785">
    <property type="entry name" value="PYP-like sensor domain (PAS domain)"/>
    <property type="match status" value="1"/>
</dbReference>
<evidence type="ECO:0000256" key="2">
    <source>
        <dbReference type="ARBA" id="ARBA00023125"/>
    </source>
</evidence>
<gene>
    <name evidence="5" type="ORF">J2X20_002402</name>
</gene>
<keyword evidence="2" id="KW-0238">DNA-binding</keyword>
<dbReference type="Gene3D" id="3.30.450.20">
    <property type="entry name" value="PAS domain"/>
    <property type="match status" value="1"/>
</dbReference>
<dbReference type="Proteomes" id="UP001180453">
    <property type="component" value="Unassembled WGS sequence"/>
</dbReference>
<organism evidence="5 6">
    <name type="scientific">Roseateles saccharophilus</name>
    <name type="common">Pseudomonas saccharophila</name>
    <dbReference type="NCBI Taxonomy" id="304"/>
    <lineage>
        <taxon>Bacteria</taxon>
        <taxon>Pseudomonadati</taxon>
        <taxon>Pseudomonadota</taxon>
        <taxon>Betaproteobacteria</taxon>
        <taxon>Burkholderiales</taxon>
        <taxon>Sphaerotilaceae</taxon>
        <taxon>Roseateles</taxon>
    </lineage>
</organism>
<dbReference type="Gene3D" id="1.10.10.60">
    <property type="entry name" value="Homeodomain-like"/>
    <property type="match status" value="1"/>
</dbReference>
<dbReference type="SMART" id="SM00342">
    <property type="entry name" value="HTH_ARAC"/>
    <property type="match status" value="1"/>
</dbReference>
<dbReference type="InterPro" id="IPR020449">
    <property type="entry name" value="Tscrpt_reg_AraC-type_HTH"/>
</dbReference>
<reference evidence="5 6" key="1">
    <citation type="submission" date="2023-07" db="EMBL/GenBank/DDBJ databases">
        <title>Sorghum-associated microbial communities from plants grown in Nebraska, USA.</title>
        <authorList>
            <person name="Schachtman D."/>
        </authorList>
    </citation>
    <scope>NUCLEOTIDE SEQUENCE [LARGE SCALE GENOMIC DNA]</scope>
    <source>
        <strain evidence="5 6">BE314</strain>
    </source>
</reference>
<protein>
    <submittedName>
        <fullName evidence="5">AraC-like DNA-binding protein</fullName>
    </submittedName>
</protein>
<keyword evidence="6" id="KW-1185">Reference proteome</keyword>